<dbReference type="GO" id="GO:0051996">
    <property type="term" value="F:squalene synthase [NAD(P)H] activity"/>
    <property type="evidence" value="ECO:0007669"/>
    <property type="project" value="InterPro"/>
</dbReference>
<dbReference type="PROSITE" id="PS01045">
    <property type="entry name" value="SQUALEN_PHYTOEN_SYN_2"/>
    <property type="match status" value="1"/>
</dbReference>
<dbReference type="GO" id="GO:0004311">
    <property type="term" value="F:geranylgeranyl diphosphate synthase activity"/>
    <property type="evidence" value="ECO:0007669"/>
    <property type="project" value="InterPro"/>
</dbReference>
<dbReference type="SFLD" id="SFLDG01018">
    <property type="entry name" value="Squalene/Phytoene_Synthase_Lik"/>
    <property type="match status" value="1"/>
</dbReference>
<dbReference type="EMBL" id="FOMX01000004">
    <property type="protein sequence ID" value="SFD79074.1"/>
    <property type="molecule type" value="Genomic_DNA"/>
</dbReference>
<keyword evidence="3" id="KW-1185">Reference proteome</keyword>
<evidence type="ECO:0000256" key="1">
    <source>
        <dbReference type="ARBA" id="ARBA00022679"/>
    </source>
</evidence>
<dbReference type="SUPFAM" id="SSF48576">
    <property type="entry name" value="Terpenoid synthases"/>
    <property type="match status" value="1"/>
</dbReference>
<accession>A0A1I1V852</accession>
<keyword evidence="1" id="KW-0808">Transferase</keyword>
<dbReference type="InterPro" id="IPR008949">
    <property type="entry name" value="Isoprenoid_synthase_dom_sf"/>
</dbReference>
<dbReference type="STRING" id="54.SAMN02745121_01611"/>
<dbReference type="AlphaFoldDB" id="A0A1I1V852"/>
<dbReference type="PROSITE" id="PS01044">
    <property type="entry name" value="SQUALEN_PHYTOEN_SYN_1"/>
    <property type="match status" value="1"/>
</dbReference>
<dbReference type="Proteomes" id="UP000199400">
    <property type="component" value="Unassembled WGS sequence"/>
</dbReference>
<dbReference type="RefSeq" id="WP_170136040.1">
    <property type="nucleotide sequence ID" value="NZ_FOMX01000004.1"/>
</dbReference>
<protein>
    <submittedName>
        <fullName evidence="2">Phytoene synthase</fullName>
    </submittedName>
</protein>
<sequence length="330" mass="35175">MSYDRARVVAESRATLARHARTFDLAGWFLPAERLDEAAVVYAFCRLVDDAVDLAQAPGEGLAAIEAIEAELAGAAAARPLVACYRDLLAGWGVPLQVARELIAGVRADAGPVALPDDAALLRYCYQVAGTVGLMMCGVIGARDPQASPFALDLGIAMQLTNIARDVAEDAARGRVYLPANRLDFAGTSTEALLAGTAGREAVAGVVLDVLALAERYYASAEAGMRFIPWRTRLAIVVASRVYRAIGLRLRRRGGDALAGRTVVPALEKALWTGAALLAFVRGAIRPPREPHDPKLHRFIADLPGADAGTRRSARVTRGGRVLELVREVF</sequence>
<evidence type="ECO:0000313" key="3">
    <source>
        <dbReference type="Proteomes" id="UP000199400"/>
    </source>
</evidence>
<dbReference type="InterPro" id="IPR019845">
    <property type="entry name" value="Squalene/phytoene_synthase_CS"/>
</dbReference>
<dbReference type="Gene3D" id="1.10.600.10">
    <property type="entry name" value="Farnesyl Diphosphate Synthase"/>
    <property type="match status" value="1"/>
</dbReference>
<dbReference type="InterPro" id="IPR044843">
    <property type="entry name" value="Trans_IPPS_bact-type"/>
</dbReference>
<dbReference type="Pfam" id="PF00494">
    <property type="entry name" value="SQS_PSY"/>
    <property type="match status" value="1"/>
</dbReference>
<dbReference type="InterPro" id="IPR002060">
    <property type="entry name" value="Squ/phyt_synthse"/>
</dbReference>
<name>A0A1I1V852_9BACT</name>
<evidence type="ECO:0000313" key="2">
    <source>
        <dbReference type="EMBL" id="SFD79074.1"/>
    </source>
</evidence>
<dbReference type="CDD" id="cd00683">
    <property type="entry name" value="Trans_IPPS_HH"/>
    <property type="match status" value="1"/>
</dbReference>
<dbReference type="GO" id="GO:0016117">
    <property type="term" value="P:carotenoid biosynthetic process"/>
    <property type="evidence" value="ECO:0007669"/>
    <property type="project" value="UniProtKB-ARBA"/>
</dbReference>
<gene>
    <name evidence="2" type="ORF">SAMN02745121_01611</name>
</gene>
<dbReference type="InterPro" id="IPR033904">
    <property type="entry name" value="Trans_IPPS_HH"/>
</dbReference>
<organism evidence="2 3">
    <name type="scientific">Nannocystis exedens</name>
    <dbReference type="NCBI Taxonomy" id="54"/>
    <lineage>
        <taxon>Bacteria</taxon>
        <taxon>Pseudomonadati</taxon>
        <taxon>Myxococcota</taxon>
        <taxon>Polyangia</taxon>
        <taxon>Nannocystales</taxon>
        <taxon>Nannocystaceae</taxon>
        <taxon>Nannocystis</taxon>
    </lineage>
</organism>
<dbReference type="PANTHER" id="PTHR31480">
    <property type="entry name" value="BIFUNCTIONAL LYCOPENE CYCLASE/PHYTOENE SYNTHASE"/>
    <property type="match status" value="1"/>
</dbReference>
<proteinExistence type="predicted"/>
<reference evidence="3" key="1">
    <citation type="submission" date="2016-10" db="EMBL/GenBank/DDBJ databases">
        <authorList>
            <person name="Varghese N."/>
            <person name="Submissions S."/>
        </authorList>
    </citation>
    <scope>NUCLEOTIDE SEQUENCE [LARGE SCALE GENOMIC DNA]</scope>
    <source>
        <strain evidence="3">ATCC 25963</strain>
    </source>
</reference>
<dbReference type="SFLD" id="SFLDG01212">
    <property type="entry name" value="Phytoene_synthase_like"/>
    <property type="match status" value="1"/>
</dbReference>
<dbReference type="SFLD" id="SFLDS00005">
    <property type="entry name" value="Isoprenoid_Synthase_Type_I"/>
    <property type="match status" value="1"/>
</dbReference>